<accession>A0A1B6VJ05</accession>
<evidence type="ECO:0000313" key="1">
    <source>
        <dbReference type="EMBL" id="OAJ67192.1"/>
    </source>
</evidence>
<dbReference type="EC" id="1.1.99.21" evidence="1"/>
<dbReference type="EMBL" id="LUTU01000009">
    <property type="protein sequence ID" value="OAJ67192.1"/>
    <property type="molecule type" value="Genomic_DNA"/>
</dbReference>
<comment type="caution">
    <text evidence="1">The sequence shown here is derived from an EMBL/GenBank/DDBJ whole genome shotgun (WGS) entry which is preliminary data.</text>
</comment>
<proteinExistence type="predicted"/>
<name>A0A1B6VJ05_9PROT</name>
<keyword evidence="1" id="KW-0560">Oxidoreductase</keyword>
<dbReference type="PATRIC" id="fig|38307.3.peg.2240"/>
<dbReference type="AlphaFoldDB" id="A0A1B6VJ05"/>
<dbReference type="RefSeq" id="WP_064274845.1">
    <property type="nucleotide sequence ID" value="NZ_LUTU01000009.1"/>
</dbReference>
<dbReference type="InterPro" id="IPR024651">
    <property type="entry name" value="FAD-SLDH_ssu"/>
</dbReference>
<evidence type="ECO:0000313" key="2">
    <source>
        <dbReference type="Proteomes" id="UP000077786"/>
    </source>
</evidence>
<dbReference type="GO" id="GO:0047833">
    <property type="term" value="F:D-sorbitol dehydrogenase (acceptor) activity"/>
    <property type="evidence" value="ECO:0007669"/>
    <property type="project" value="UniProtKB-EC"/>
</dbReference>
<sequence>MEKLPDPNSVPVFLSRRRLLILSGACITATAIGTVKKGSAQEIVASNRDGVSDFMQLSTFATGHKNLDLAIGSALLLAFEAQTRDFSARVAALRERIAKNGYQDVEALDEGLSGDPLHATLLQIIRGWYAGVIEGGTNAKVYAFEKALMYQSSRDVVVIPTYAHNGPNYWVAEPGSVDVMPEF</sequence>
<dbReference type="Proteomes" id="UP000077786">
    <property type="component" value="Unassembled WGS sequence"/>
</dbReference>
<dbReference type="Pfam" id="PF12318">
    <property type="entry name" value="FAD-SLDH"/>
    <property type="match status" value="1"/>
</dbReference>
<organism evidence="1 2">
    <name type="scientific">Gluconobacter cerinus</name>
    <dbReference type="NCBI Taxonomy" id="38307"/>
    <lineage>
        <taxon>Bacteria</taxon>
        <taxon>Pseudomonadati</taxon>
        <taxon>Pseudomonadota</taxon>
        <taxon>Alphaproteobacteria</taxon>
        <taxon>Acetobacterales</taxon>
        <taxon>Acetobacteraceae</taxon>
        <taxon>Gluconobacter</taxon>
    </lineage>
</organism>
<reference evidence="1 2" key="1">
    <citation type="submission" date="2016-03" db="EMBL/GenBank/DDBJ databases">
        <title>Draft genome sequence of Gluconobacter cerinus strain CECT 9110.</title>
        <authorList>
            <person name="Sainz F."/>
            <person name="Mas A."/>
            <person name="Torija M.J."/>
        </authorList>
    </citation>
    <scope>NUCLEOTIDE SEQUENCE [LARGE SCALE GENOMIC DNA]</scope>
    <source>
        <strain evidence="1 2">CECT 9110</strain>
    </source>
</reference>
<protein>
    <submittedName>
        <fullName evidence="1">Sorbitol dehydrogenase</fullName>
        <ecNumber evidence="1">1.1.99.21</ecNumber>
    </submittedName>
</protein>
<gene>
    <name evidence="1" type="ORF">A0123_02164</name>
</gene>